<evidence type="ECO:0000313" key="3">
    <source>
        <dbReference type="Proteomes" id="UP000006316"/>
    </source>
</evidence>
<feature type="coiled-coil region" evidence="1">
    <location>
        <begin position="91"/>
        <end position="118"/>
    </location>
</feature>
<name>K6DT43_9BACI</name>
<dbReference type="Proteomes" id="UP000006316">
    <property type="component" value="Unassembled WGS sequence"/>
</dbReference>
<sequence length="588" mass="66127">MRKSTVYKKVIRSQNFFLLLLTILLVLVGGKIILAHEKIADYEEAVRLYQSGNLVGAEKKFRAAKRNLSVIDHNQVINQKLAILSPIREAMEDLDKEAAAYQKDLDQLVDTYNRWQENREKWVSGTTIQQDMYGEMLTLTMLDQDFAGYFSESKKTQLDNLQKGDAEEEEIFASLTKIPAEYYGDGESKTKEIQSVFQDYYSAKIKRLIAKNGSIAETVDEGNRQFALLTKFTMDSSWLQDILDSHLVKVLNASIGNKDYAAFAEQANAIKNLSSNMKDAKVFSVIEKTKGELLNKAKSLVASNKYEEAISLYEALKPLENTEQLITNANLAWDQHEPVRLLKRLYPTKEFTSTVNAKNKWGADMVIAAISKDGGIYFGKRKGEEALTVTEGTLEGAPTVTSLNLESSYGSANDPVISIDTKSKERKHHYLAYEVRLEAMVKILDVEADNVTVESKQLLLVENPAGQGGGELAYYEPDAQGVYRFSKIKIDYVDIQVSEVTNYVGKKVRFTANAAAKANGGALVTLSETYNYTTNRWEKMYVLLKGQSDFTIYKSYTVIGTLNGYEDMTDENGEQIRVPVFTVEKVEK</sequence>
<dbReference type="AlphaFoldDB" id="K6DT43"/>
<dbReference type="RefSeq" id="WP_007083307.1">
    <property type="nucleotide sequence ID" value="NZ_AJLS01000007.1"/>
</dbReference>
<evidence type="ECO:0000256" key="1">
    <source>
        <dbReference type="SAM" id="Coils"/>
    </source>
</evidence>
<dbReference type="PATRIC" id="fig|1117379.3.peg.274"/>
<dbReference type="eggNOG" id="COG3103">
    <property type="taxonomic scope" value="Bacteria"/>
</dbReference>
<gene>
    <name evidence="2" type="ORF">BABA_01320</name>
</gene>
<proteinExistence type="predicted"/>
<dbReference type="EMBL" id="AJLS01000007">
    <property type="protein sequence ID" value="EKN71499.1"/>
    <property type="molecule type" value="Genomic_DNA"/>
</dbReference>
<reference evidence="2 3" key="1">
    <citation type="journal article" date="2012" name="Front. Microbiol.">
        <title>Redundancy and modularity in membrane-associated dissimilatory nitrate reduction in Bacillus.</title>
        <authorList>
            <person name="Heylen K."/>
            <person name="Keltjens J."/>
        </authorList>
    </citation>
    <scope>NUCLEOTIDE SEQUENCE [LARGE SCALE GENOMIC DNA]</scope>
    <source>
        <strain evidence="3">LMG 21833T</strain>
    </source>
</reference>
<accession>K6DT43</accession>
<keyword evidence="3" id="KW-1185">Reference proteome</keyword>
<organism evidence="2 3">
    <name type="scientific">Neobacillus bataviensis LMG 21833</name>
    <dbReference type="NCBI Taxonomy" id="1117379"/>
    <lineage>
        <taxon>Bacteria</taxon>
        <taxon>Bacillati</taxon>
        <taxon>Bacillota</taxon>
        <taxon>Bacilli</taxon>
        <taxon>Bacillales</taxon>
        <taxon>Bacillaceae</taxon>
        <taxon>Neobacillus</taxon>
    </lineage>
</organism>
<protein>
    <submittedName>
        <fullName evidence="2">Uncharacterized protein</fullName>
    </submittedName>
</protein>
<keyword evidence="1" id="KW-0175">Coiled coil</keyword>
<dbReference type="OrthoDB" id="2657208at2"/>
<evidence type="ECO:0000313" key="2">
    <source>
        <dbReference type="EMBL" id="EKN71499.1"/>
    </source>
</evidence>
<comment type="caution">
    <text evidence="2">The sequence shown here is derived from an EMBL/GenBank/DDBJ whole genome shotgun (WGS) entry which is preliminary data.</text>
</comment>
<dbReference type="STRING" id="1117379.BABA_01320"/>